<dbReference type="Proteomes" id="UP000317243">
    <property type="component" value="Unassembled WGS sequence"/>
</dbReference>
<name>A0A5C5WZC0_9PLAN</name>
<proteinExistence type="predicted"/>
<dbReference type="EMBL" id="SIHI01000005">
    <property type="protein sequence ID" value="TWT55275.1"/>
    <property type="molecule type" value="Genomic_DNA"/>
</dbReference>
<comment type="caution">
    <text evidence="1">The sequence shown here is derived from an EMBL/GenBank/DDBJ whole genome shotgun (WGS) entry which is preliminary data.</text>
</comment>
<dbReference type="OrthoDB" id="9893231at2"/>
<keyword evidence="2" id="KW-1185">Reference proteome</keyword>
<evidence type="ECO:0000313" key="2">
    <source>
        <dbReference type="Proteomes" id="UP000317243"/>
    </source>
</evidence>
<gene>
    <name evidence="1" type="ORF">KOR42_29020</name>
</gene>
<accession>A0A5C5WZC0</accession>
<reference evidence="1 2" key="1">
    <citation type="submission" date="2019-02" db="EMBL/GenBank/DDBJ databases">
        <title>Deep-cultivation of Planctomycetes and their phenomic and genomic characterization uncovers novel biology.</title>
        <authorList>
            <person name="Wiegand S."/>
            <person name="Jogler M."/>
            <person name="Boedeker C."/>
            <person name="Pinto D."/>
            <person name="Vollmers J."/>
            <person name="Rivas-Marin E."/>
            <person name="Kohn T."/>
            <person name="Peeters S.H."/>
            <person name="Heuer A."/>
            <person name="Rast P."/>
            <person name="Oberbeckmann S."/>
            <person name="Bunk B."/>
            <person name="Jeske O."/>
            <person name="Meyerdierks A."/>
            <person name="Storesund J.E."/>
            <person name="Kallscheuer N."/>
            <person name="Luecker S."/>
            <person name="Lage O.M."/>
            <person name="Pohl T."/>
            <person name="Merkel B.J."/>
            <person name="Hornburger P."/>
            <person name="Mueller R.-W."/>
            <person name="Bruemmer F."/>
            <person name="Labrenz M."/>
            <person name="Spormann A.M."/>
            <person name="Op Den Camp H."/>
            <person name="Overmann J."/>
            <person name="Amann R."/>
            <person name="Jetten M.S.M."/>
            <person name="Mascher T."/>
            <person name="Medema M.H."/>
            <person name="Devos D.P."/>
            <person name="Kaster A.-K."/>
            <person name="Ovreas L."/>
            <person name="Rohde M."/>
            <person name="Galperin M.Y."/>
            <person name="Jogler C."/>
        </authorList>
    </citation>
    <scope>NUCLEOTIDE SEQUENCE [LARGE SCALE GENOMIC DNA]</scope>
    <source>
        <strain evidence="1 2">KOR42</strain>
    </source>
</reference>
<dbReference type="AlphaFoldDB" id="A0A5C5WZC0"/>
<protein>
    <submittedName>
        <fullName evidence="1">Uncharacterized protein</fullName>
    </submittedName>
</protein>
<evidence type="ECO:0000313" key="1">
    <source>
        <dbReference type="EMBL" id="TWT55275.1"/>
    </source>
</evidence>
<sequence length="142" mass="15729">MSASESVQKAKKPVSLLIAVVIGAVWLSLLLWLTVQYANPVILNRSQILRSQAVLDGRFPTLENEFIAVEDEESQEKSQPVRFTNFSELTVQPDQEYLVPVIIDGDKITVTPSPIKDIPLIYPATDEARKQLAEIAPSAAKK</sequence>
<dbReference type="RefSeq" id="WP_146510412.1">
    <property type="nucleotide sequence ID" value="NZ_SIHI01000005.1"/>
</dbReference>
<organism evidence="1 2">
    <name type="scientific">Thalassoglobus neptunius</name>
    <dbReference type="NCBI Taxonomy" id="1938619"/>
    <lineage>
        <taxon>Bacteria</taxon>
        <taxon>Pseudomonadati</taxon>
        <taxon>Planctomycetota</taxon>
        <taxon>Planctomycetia</taxon>
        <taxon>Planctomycetales</taxon>
        <taxon>Planctomycetaceae</taxon>
        <taxon>Thalassoglobus</taxon>
    </lineage>
</organism>